<comment type="caution">
    <text evidence="2">The sequence shown here is derived from an EMBL/GenBank/DDBJ whole genome shotgun (WGS) entry which is preliminary data.</text>
</comment>
<protein>
    <submittedName>
        <fullName evidence="2">Uncharacterized protein</fullName>
    </submittedName>
</protein>
<proteinExistence type="predicted"/>
<organism evidence="2 3">
    <name type="scientific">Leptolyngbya cf. ectocarpi LEGE 11479</name>
    <dbReference type="NCBI Taxonomy" id="1828722"/>
    <lineage>
        <taxon>Bacteria</taxon>
        <taxon>Bacillati</taxon>
        <taxon>Cyanobacteriota</taxon>
        <taxon>Cyanophyceae</taxon>
        <taxon>Leptolyngbyales</taxon>
        <taxon>Leptolyngbyaceae</taxon>
        <taxon>Leptolyngbya group</taxon>
        <taxon>Leptolyngbya</taxon>
    </lineage>
</organism>
<feature type="transmembrane region" description="Helical" evidence="1">
    <location>
        <begin position="16"/>
        <end position="35"/>
    </location>
</feature>
<keyword evidence="1" id="KW-1133">Transmembrane helix</keyword>
<sequence>MQHSPDPNFQQPRIKWSWLTLSCISLLAGFSYLAIVDLTSPVQLTQNPLEQQP</sequence>
<evidence type="ECO:0000313" key="3">
    <source>
        <dbReference type="Proteomes" id="UP000615026"/>
    </source>
</evidence>
<reference evidence="2" key="1">
    <citation type="submission" date="2020-10" db="EMBL/GenBank/DDBJ databases">
        <authorList>
            <person name="Castelo-Branco R."/>
            <person name="Eusebio N."/>
            <person name="Adriana R."/>
            <person name="Vieira A."/>
            <person name="Brugerolle De Fraissinette N."/>
            <person name="Rezende De Castro R."/>
            <person name="Schneider M.P."/>
            <person name="Vasconcelos V."/>
            <person name="Leao P.N."/>
        </authorList>
    </citation>
    <scope>NUCLEOTIDE SEQUENCE</scope>
    <source>
        <strain evidence="2">LEGE 11479</strain>
    </source>
</reference>
<dbReference type="RefSeq" id="WP_193993893.1">
    <property type="nucleotide sequence ID" value="NZ_JADEXP010000129.1"/>
</dbReference>
<dbReference type="AlphaFoldDB" id="A0A928ZUX6"/>
<keyword evidence="1" id="KW-0472">Membrane</keyword>
<name>A0A928ZUX6_LEPEC</name>
<accession>A0A928ZUX6</accession>
<keyword evidence="3" id="KW-1185">Reference proteome</keyword>
<evidence type="ECO:0000313" key="2">
    <source>
        <dbReference type="EMBL" id="MBE9067937.1"/>
    </source>
</evidence>
<gene>
    <name evidence="2" type="ORF">IQ260_14885</name>
</gene>
<dbReference type="EMBL" id="JADEXP010000129">
    <property type="protein sequence ID" value="MBE9067937.1"/>
    <property type="molecule type" value="Genomic_DNA"/>
</dbReference>
<evidence type="ECO:0000256" key="1">
    <source>
        <dbReference type="SAM" id="Phobius"/>
    </source>
</evidence>
<dbReference type="Proteomes" id="UP000615026">
    <property type="component" value="Unassembled WGS sequence"/>
</dbReference>
<keyword evidence="1" id="KW-0812">Transmembrane</keyword>